<dbReference type="SUPFAM" id="SSF53448">
    <property type="entry name" value="Nucleotide-diphospho-sugar transferases"/>
    <property type="match status" value="1"/>
</dbReference>
<evidence type="ECO:0000259" key="1">
    <source>
        <dbReference type="Pfam" id="PF00535"/>
    </source>
</evidence>
<evidence type="ECO:0000313" key="3">
    <source>
        <dbReference type="Proteomes" id="UP000002772"/>
    </source>
</evidence>
<name>F8N8U3_9BACT</name>
<dbReference type="OrthoDB" id="9788101at2"/>
<dbReference type="HOGENOM" id="CLU_025996_21_1_10"/>
<keyword evidence="2" id="KW-0808">Transferase</keyword>
<evidence type="ECO:0000313" key="2">
    <source>
        <dbReference type="EMBL" id="EGN57688.1"/>
    </source>
</evidence>
<dbReference type="InterPro" id="IPR001173">
    <property type="entry name" value="Glyco_trans_2-like"/>
</dbReference>
<accession>F8N8U3</accession>
<dbReference type="PANTHER" id="PTHR22916:SF67">
    <property type="entry name" value="COLANIC ACID BIOSYNTHESIS GLYCOSYL TRANSFERASE WCAE-RELATED"/>
    <property type="match status" value="1"/>
</dbReference>
<dbReference type="RefSeq" id="WP_007575424.1">
    <property type="nucleotide sequence ID" value="NZ_BPTS01000002.1"/>
</dbReference>
<dbReference type="PANTHER" id="PTHR22916">
    <property type="entry name" value="GLYCOSYLTRANSFERASE"/>
    <property type="match status" value="1"/>
</dbReference>
<keyword evidence="3" id="KW-1185">Reference proteome</keyword>
<organism evidence="2 3">
    <name type="scientific">Hallella multisaccharivorax DSM 17128</name>
    <dbReference type="NCBI Taxonomy" id="688246"/>
    <lineage>
        <taxon>Bacteria</taxon>
        <taxon>Pseudomonadati</taxon>
        <taxon>Bacteroidota</taxon>
        <taxon>Bacteroidia</taxon>
        <taxon>Bacteroidales</taxon>
        <taxon>Prevotellaceae</taxon>
        <taxon>Hallella</taxon>
    </lineage>
</organism>
<reference evidence="3" key="1">
    <citation type="journal article" date="2011" name="Stand. Genomic Sci.">
        <title>Non-contiguous finished genome sequence of the opportunistic oral pathogen Prevotella multisaccharivorax type strain (PPPA20).</title>
        <authorList>
            <person name="Pati A."/>
            <person name="Gronow S."/>
            <person name="Lu M."/>
            <person name="Lapidus A."/>
            <person name="Nolan M."/>
            <person name="Lucas S."/>
            <person name="Hammon N."/>
            <person name="Deshpande S."/>
            <person name="Cheng J.F."/>
            <person name="Tapia R."/>
            <person name="Han C."/>
            <person name="Goodwin L."/>
            <person name="Pitluck S."/>
            <person name="Liolios K."/>
            <person name="Pagani I."/>
            <person name="Mavromatis K."/>
            <person name="Mikhailova N."/>
            <person name="Huntemann M."/>
            <person name="Chen A."/>
            <person name="Palaniappan K."/>
            <person name="Land M."/>
            <person name="Hauser L."/>
            <person name="Detter J.C."/>
            <person name="Brambilla E.M."/>
            <person name="Rohde M."/>
            <person name="Goker M."/>
            <person name="Woyke T."/>
            <person name="Bristow J."/>
            <person name="Eisen J.A."/>
            <person name="Markowitz V."/>
            <person name="Hugenholtz P."/>
            <person name="Kyrpides N.C."/>
            <person name="Klenk H.P."/>
            <person name="Ivanova N."/>
        </authorList>
    </citation>
    <scope>NUCLEOTIDE SEQUENCE [LARGE SCALE GENOMIC DNA]</scope>
    <source>
        <strain evidence="3">DSM 17128</strain>
    </source>
</reference>
<proteinExistence type="predicted"/>
<dbReference type="AlphaFoldDB" id="F8N8U3"/>
<dbReference type="GO" id="GO:0016758">
    <property type="term" value="F:hexosyltransferase activity"/>
    <property type="evidence" value="ECO:0007669"/>
    <property type="project" value="UniProtKB-ARBA"/>
</dbReference>
<sequence>MKLSIITINFNNKGGLSKTIHSVLEQSFSDFEYIIIDGGSTDGSVELIKKYKDRIDYWVSERDNGIYNAMNKGVRVAKGEYCLFLNSADTLFRANVLAEVFSTNPSADIVCGTICRDGIPDEYVENVSFSNFLTHTIAHQAAFIRTSLLRNNPYDENLKLVSDWKFFFQELILNGVSFQRIHLIISNFDNSGASMSNLSLVKQEHDQELHKMIPSIILDEVYKFFGISDDYYKLFVSIGESPHKWRLYNIIVIILKVLLWNKKWIKEFRLHR</sequence>
<dbReference type="eggNOG" id="COG1216">
    <property type="taxonomic scope" value="Bacteria"/>
</dbReference>
<gene>
    <name evidence="2" type="ORF">Premu_2303</name>
</gene>
<feature type="domain" description="Glycosyltransferase 2-like" evidence="1">
    <location>
        <begin position="4"/>
        <end position="123"/>
    </location>
</feature>
<dbReference type="CDD" id="cd06433">
    <property type="entry name" value="GT_2_WfgS_like"/>
    <property type="match status" value="1"/>
</dbReference>
<dbReference type="Gene3D" id="3.90.550.10">
    <property type="entry name" value="Spore Coat Polysaccharide Biosynthesis Protein SpsA, Chain A"/>
    <property type="match status" value="1"/>
</dbReference>
<dbReference type="EMBL" id="GL945017">
    <property type="protein sequence ID" value="EGN57688.1"/>
    <property type="molecule type" value="Genomic_DNA"/>
</dbReference>
<dbReference type="InterPro" id="IPR029044">
    <property type="entry name" value="Nucleotide-diphossugar_trans"/>
</dbReference>
<dbReference type="Proteomes" id="UP000002772">
    <property type="component" value="Unassembled WGS sequence"/>
</dbReference>
<dbReference type="Pfam" id="PF00535">
    <property type="entry name" value="Glycos_transf_2"/>
    <property type="match status" value="1"/>
</dbReference>
<dbReference type="STRING" id="688246.Premu_2303"/>
<protein>
    <submittedName>
        <fullName evidence="2">Glycosyl transferase family 2</fullName>
    </submittedName>
</protein>